<feature type="transmembrane region" description="Helical" evidence="2">
    <location>
        <begin position="158"/>
        <end position="178"/>
    </location>
</feature>
<reference evidence="3" key="1">
    <citation type="submission" date="2021-02" db="EMBL/GenBank/DDBJ databases">
        <authorList>
            <person name="Dougan E. K."/>
            <person name="Rhodes N."/>
            <person name="Thang M."/>
            <person name="Chan C."/>
        </authorList>
    </citation>
    <scope>NUCLEOTIDE SEQUENCE</scope>
</reference>
<proteinExistence type="predicted"/>
<comment type="caution">
    <text evidence="3">The sequence shown here is derived from an EMBL/GenBank/DDBJ whole genome shotgun (WGS) entry which is preliminary data.</text>
</comment>
<dbReference type="AlphaFoldDB" id="A0A813HB90"/>
<feature type="region of interest" description="Disordered" evidence="1">
    <location>
        <begin position="71"/>
        <end position="100"/>
    </location>
</feature>
<name>A0A813HB90_POLGL</name>
<organism evidence="3 4">
    <name type="scientific">Polarella glacialis</name>
    <name type="common">Dinoflagellate</name>
    <dbReference type="NCBI Taxonomy" id="89957"/>
    <lineage>
        <taxon>Eukaryota</taxon>
        <taxon>Sar</taxon>
        <taxon>Alveolata</taxon>
        <taxon>Dinophyceae</taxon>
        <taxon>Suessiales</taxon>
        <taxon>Suessiaceae</taxon>
        <taxon>Polarella</taxon>
    </lineage>
</organism>
<dbReference type="EMBL" id="CAJNNV010031180">
    <property type="protein sequence ID" value="CAE8634910.1"/>
    <property type="molecule type" value="Genomic_DNA"/>
</dbReference>
<evidence type="ECO:0000313" key="3">
    <source>
        <dbReference type="EMBL" id="CAE8634910.1"/>
    </source>
</evidence>
<feature type="compositionally biased region" description="Basic residues" evidence="1">
    <location>
        <begin position="1"/>
        <end position="12"/>
    </location>
</feature>
<feature type="region of interest" description="Disordered" evidence="1">
    <location>
        <begin position="1"/>
        <end position="21"/>
    </location>
</feature>
<evidence type="ECO:0000256" key="2">
    <source>
        <dbReference type="SAM" id="Phobius"/>
    </source>
</evidence>
<keyword evidence="2" id="KW-0472">Membrane</keyword>
<gene>
    <name evidence="3" type="ORF">PGLA1383_LOCUS50527</name>
</gene>
<dbReference type="OrthoDB" id="436245at2759"/>
<evidence type="ECO:0000313" key="4">
    <source>
        <dbReference type="Proteomes" id="UP000654075"/>
    </source>
</evidence>
<keyword evidence="2" id="KW-0812">Transmembrane</keyword>
<dbReference type="Proteomes" id="UP000654075">
    <property type="component" value="Unassembled WGS sequence"/>
</dbReference>
<sequence length="179" mass="19452">MVANNRRRKSKKSGSSEGGQAGLRNMLRHLLFAASTVVARGAETGGSLWHSNSILAGAALVTDRLGFHGRTAADTQQKDEEDKQEADQPSSHWQRVADERPRQVRFEPPVIIKVTSWKEETKQMHYRKGEEPGSTGDLLAEVLDDAMLRLKSSLSSRLALTAATCLVASGSLIGGASIW</sequence>
<evidence type="ECO:0000256" key="1">
    <source>
        <dbReference type="SAM" id="MobiDB-lite"/>
    </source>
</evidence>
<protein>
    <submittedName>
        <fullName evidence="3">Uncharacterized protein</fullName>
    </submittedName>
</protein>
<keyword evidence="2" id="KW-1133">Transmembrane helix</keyword>
<keyword evidence="4" id="KW-1185">Reference proteome</keyword>
<accession>A0A813HB90</accession>